<dbReference type="PIRSF" id="PIRSF016481">
    <property type="entry name" value="Pilus_assembly_PilP"/>
    <property type="match status" value="1"/>
</dbReference>
<dbReference type="Gene3D" id="2.30.30.830">
    <property type="match status" value="1"/>
</dbReference>
<dbReference type="EMBL" id="FQXG01000005">
    <property type="protein sequence ID" value="SHH98989.1"/>
    <property type="molecule type" value="Genomic_DNA"/>
</dbReference>
<dbReference type="AlphaFoldDB" id="A0A1M5XGV3"/>
<sequence>MRIALACVVALSLTGCSGGINDLRQYVAQVQASKVAYEEPEPVSIEVTAVPYQVDHLRSPFRLERAHSPDPPSQKSCPQPDTVRNKGALETFALDSFELKGVMTEAEQRWALVRAVDGRVHRLRKGDYLGLYHGRVAEIGINQLTVTEWIPDARGCWTQRDTSIAMAR</sequence>
<evidence type="ECO:0000313" key="1">
    <source>
        <dbReference type="EMBL" id="SHH98989.1"/>
    </source>
</evidence>
<dbReference type="STRING" id="299255.SAMN02745129_3532"/>
<protein>
    <submittedName>
        <fullName evidence="1">Type IV pilus assembly protein PilP</fullName>
    </submittedName>
</protein>
<accession>A0A1M5XGV3</accession>
<dbReference type="OrthoDB" id="5296580at2"/>
<name>A0A1M5XGV3_9GAMM</name>
<dbReference type="InterPro" id="IPR007446">
    <property type="entry name" value="PilP"/>
</dbReference>
<dbReference type="RefSeq" id="WP_073325937.1">
    <property type="nucleotide sequence ID" value="NZ_FQXG01000005.1"/>
</dbReference>
<keyword evidence="2" id="KW-1185">Reference proteome</keyword>
<proteinExistence type="predicted"/>
<dbReference type="PROSITE" id="PS51257">
    <property type="entry name" value="PROKAR_LIPOPROTEIN"/>
    <property type="match status" value="1"/>
</dbReference>
<evidence type="ECO:0000313" key="2">
    <source>
        <dbReference type="Proteomes" id="UP000184268"/>
    </source>
</evidence>
<dbReference type="Proteomes" id="UP000184268">
    <property type="component" value="Unassembled WGS sequence"/>
</dbReference>
<organism evidence="1 2">
    <name type="scientific">Ferrimonas marina</name>
    <dbReference type="NCBI Taxonomy" id="299255"/>
    <lineage>
        <taxon>Bacteria</taxon>
        <taxon>Pseudomonadati</taxon>
        <taxon>Pseudomonadota</taxon>
        <taxon>Gammaproteobacteria</taxon>
        <taxon>Alteromonadales</taxon>
        <taxon>Ferrimonadaceae</taxon>
        <taxon>Ferrimonas</taxon>
    </lineage>
</organism>
<reference evidence="1 2" key="1">
    <citation type="submission" date="2016-11" db="EMBL/GenBank/DDBJ databases">
        <authorList>
            <person name="Jaros S."/>
            <person name="Januszkiewicz K."/>
            <person name="Wedrychowicz H."/>
        </authorList>
    </citation>
    <scope>NUCLEOTIDE SEQUENCE [LARGE SCALE GENOMIC DNA]</scope>
    <source>
        <strain evidence="1 2">DSM 16917</strain>
    </source>
</reference>
<gene>
    <name evidence="1" type="ORF">SAMN02745129_3532</name>
</gene>
<dbReference type="Pfam" id="PF04351">
    <property type="entry name" value="PilP"/>
    <property type="match status" value="1"/>
</dbReference>